<feature type="region of interest" description="Disordered" evidence="1">
    <location>
        <begin position="539"/>
        <end position="609"/>
    </location>
</feature>
<keyword evidence="3" id="KW-0547">Nucleotide-binding</keyword>
<evidence type="ECO:0000259" key="2">
    <source>
        <dbReference type="Pfam" id="PF01935"/>
    </source>
</evidence>
<sequence>MSAPSLVDSLRYVGTITAVTASSAQANLPHATARPETRSMARGAVGDFVFVDCESVKLLGRITEVKLPDAERLTVEPAMGASPEPHPIGRIQLLASVDQRKRKLVRGLRAHPRVGDSVYLAQPDVFGELASNALAKDDQITIDLGTLSMGNGVHLKLPPETLFGRHCGVFGATGGGKSWTISHLLDEIKKVGGKCILFDPTGEFSELSSVSRHYAFQSGEEKTQRVHFPYTQMTEDDLFTLFRPSGQSQGPKLREAIRSLKLVRIYRGKMPAGISRTPGGAVLKAGQPRAPFFAALEEQKELINSPLCDFNIGALAEQVSNECVWSNGPGANFQNWGGSDASLAHCETLIARIRTHVSSPQLSCLFDKEGQSLVDVLTDFFEKEDDDIIRLSFKGVHFEHNTREILLNVIGRYLLGEARSGVFRSKPVIAALDEAHQFLGRTIGDEYASVRLEAFGVIAKEGRKYGLTSLMATQRPRDIPPDVLSQLGTLIVHRLTNDEDRNAVERACGDLDKNAAMFIPTLAPGEAIIVGPDLPAPMPINIHEPSSPPDSRGPDYNDYWRNRKAGDGIKLAEIDPPEGSGSKGRNDLGLGVGDTALTSDETAERFDGG</sequence>
<protein>
    <submittedName>
        <fullName evidence="3">ATP-binding protein</fullName>
    </submittedName>
</protein>
<feature type="domain" description="Helicase HerA central" evidence="2">
    <location>
        <begin position="142"/>
        <end position="260"/>
    </location>
</feature>
<dbReference type="Proteomes" id="UP001073227">
    <property type="component" value="Unassembled WGS sequence"/>
</dbReference>
<name>A0ABT3ZC06_9HYPH</name>
<dbReference type="GO" id="GO:0005524">
    <property type="term" value="F:ATP binding"/>
    <property type="evidence" value="ECO:0007669"/>
    <property type="project" value="UniProtKB-KW"/>
</dbReference>
<dbReference type="InterPro" id="IPR027417">
    <property type="entry name" value="P-loop_NTPase"/>
</dbReference>
<dbReference type="EMBL" id="JAOVZR010000001">
    <property type="protein sequence ID" value="MCY0149338.1"/>
    <property type="molecule type" value="Genomic_DNA"/>
</dbReference>
<dbReference type="SUPFAM" id="SSF52540">
    <property type="entry name" value="P-loop containing nucleoside triphosphate hydrolases"/>
    <property type="match status" value="1"/>
</dbReference>
<reference evidence="3" key="1">
    <citation type="submission" date="2022-10" db="EMBL/GenBank/DDBJ databases">
        <title>Hoeflea sp. G2-23, isolated from marine algae.</title>
        <authorList>
            <person name="Kristyanto S."/>
            <person name="Kim J.M."/>
            <person name="Jeon C.O."/>
        </authorList>
    </citation>
    <scope>NUCLEOTIDE SEQUENCE</scope>
    <source>
        <strain evidence="3">G2-23</strain>
    </source>
</reference>
<dbReference type="Pfam" id="PF01935">
    <property type="entry name" value="DUF87"/>
    <property type="match status" value="1"/>
</dbReference>
<dbReference type="InterPro" id="IPR002789">
    <property type="entry name" value="HerA_central"/>
</dbReference>
<comment type="caution">
    <text evidence="3">The sequence shown here is derived from an EMBL/GenBank/DDBJ whole genome shotgun (WGS) entry which is preliminary data.</text>
</comment>
<evidence type="ECO:0000256" key="1">
    <source>
        <dbReference type="SAM" id="MobiDB-lite"/>
    </source>
</evidence>
<evidence type="ECO:0000313" key="4">
    <source>
        <dbReference type="Proteomes" id="UP001073227"/>
    </source>
</evidence>
<proteinExistence type="predicted"/>
<dbReference type="PANTHER" id="PTHR42957">
    <property type="entry name" value="HELICASE MJ1565-RELATED"/>
    <property type="match status" value="1"/>
</dbReference>
<organism evidence="3 4">
    <name type="scientific">Hoeflea algicola</name>
    <dbReference type="NCBI Taxonomy" id="2983763"/>
    <lineage>
        <taxon>Bacteria</taxon>
        <taxon>Pseudomonadati</taxon>
        <taxon>Pseudomonadota</taxon>
        <taxon>Alphaproteobacteria</taxon>
        <taxon>Hyphomicrobiales</taxon>
        <taxon>Rhizobiaceae</taxon>
        <taxon>Hoeflea</taxon>
    </lineage>
</organism>
<dbReference type="RefSeq" id="WP_267654829.1">
    <property type="nucleotide sequence ID" value="NZ_JAOVZR010000001.1"/>
</dbReference>
<evidence type="ECO:0000313" key="3">
    <source>
        <dbReference type="EMBL" id="MCY0149338.1"/>
    </source>
</evidence>
<dbReference type="InterPro" id="IPR008571">
    <property type="entry name" value="HerA-like"/>
</dbReference>
<dbReference type="PANTHER" id="PTHR42957:SF1">
    <property type="entry name" value="HELICASE MJ1565-RELATED"/>
    <property type="match status" value="1"/>
</dbReference>
<accession>A0ABT3ZC06</accession>
<feature type="compositionally biased region" description="Basic and acidic residues" evidence="1">
    <location>
        <begin position="552"/>
        <end position="573"/>
    </location>
</feature>
<keyword evidence="4" id="KW-1185">Reference proteome</keyword>
<keyword evidence="3" id="KW-0067">ATP-binding</keyword>
<dbReference type="Gene3D" id="3.40.50.300">
    <property type="entry name" value="P-loop containing nucleotide triphosphate hydrolases"/>
    <property type="match status" value="2"/>
</dbReference>
<gene>
    <name evidence="3" type="ORF">OEG84_16885</name>
</gene>